<gene>
    <name evidence="4" type="ORF">LSAT_V11C700344160</name>
</gene>
<evidence type="ECO:0000256" key="1">
    <source>
        <dbReference type="ARBA" id="ARBA00010820"/>
    </source>
</evidence>
<dbReference type="GO" id="GO:0005634">
    <property type="term" value="C:nucleus"/>
    <property type="evidence" value="ECO:0000318"/>
    <property type="project" value="GO_Central"/>
</dbReference>
<evidence type="ECO:0000259" key="3">
    <source>
        <dbReference type="Pfam" id="PF04504"/>
    </source>
</evidence>
<comment type="similarity">
    <text evidence="1">Belongs to the GeBP family.</text>
</comment>
<evidence type="ECO:0000313" key="4">
    <source>
        <dbReference type="EMBL" id="KAJ0195920.1"/>
    </source>
</evidence>
<accession>A0A9R1UXR2</accession>
<dbReference type="InterPro" id="IPR053932">
    <property type="entry name" value="GeBP-like_DBD"/>
</dbReference>
<dbReference type="Proteomes" id="UP000235145">
    <property type="component" value="Unassembled WGS sequence"/>
</dbReference>
<feature type="domain" description="Glabrous enhancer-binding protein-like DBD" evidence="3">
    <location>
        <begin position="116"/>
        <end position="208"/>
    </location>
</feature>
<feature type="region of interest" description="Disordered" evidence="2">
    <location>
        <begin position="1"/>
        <end position="100"/>
    </location>
</feature>
<dbReference type="Pfam" id="PF04504">
    <property type="entry name" value="GeBP-like_DBD"/>
    <property type="match status" value="1"/>
</dbReference>
<evidence type="ECO:0000313" key="5">
    <source>
        <dbReference type="Proteomes" id="UP000235145"/>
    </source>
</evidence>
<comment type="caution">
    <text evidence="4">The sequence shown here is derived from an EMBL/GenBank/DDBJ whole genome shotgun (WGS) entry which is preliminary data.</text>
</comment>
<evidence type="ECO:0000256" key="2">
    <source>
        <dbReference type="SAM" id="MobiDB-lite"/>
    </source>
</evidence>
<reference evidence="4 5" key="1">
    <citation type="journal article" date="2017" name="Nat. Commun.">
        <title>Genome assembly with in vitro proximity ligation data and whole-genome triplication in lettuce.</title>
        <authorList>
            <person name="Reyes-Chin-Wo S."/>
            <person name="Wang Z."/>
            <person name="Yang X."/>
            <person name="Kozik A."/>
            <person name="Arikit S."/>
            <person name="Song C."/>
            <person name="Xia L."/>
            <person name="Froenicke L."/>
            <person name="Lavelle D.O."/>
            <person name="Truco M.J."/>
            <person name="Xia R."/>
            <person name="Zhu S."/>
            <person name="Xu C."/>
            <person name="Xu H."/>
            <person name="Xu X."/>
            <person name="Cox K."/>
            <person name="Korf I."/>
            <person name="Meyers B.C."/>
            <person name="Michelmore R.W."/>
        </authorList>
    </citation>
    <scope>NUCLEOTIDE SEQUENCE [LARGE SCALE GENOMIC DNA]</scope>
    <source>
        <strain evidence="5">cv. Salinas</strain>
        <tissue evidence="4">Seedlings</tissue>
    </source>
</reference>
<protein>
    <recommendedName>
        <fullName evidence="3">Glabrous enhancer-binding protein-like DBD domain-containing protein</fullName>
    </recommendedName>
</protein>
<dbReference type="Gramene" id="rna-gnl|WGS:NBSK|LSAT_7X4941_mrna">
    <property type="protein sequence ID" value="cds-PLY92719.1"/>
    <property type="gene ID" value="gene-LSAT_7X4941"/>
</dbReference>
<feature type="compositionally biased region" description="Polar residues" evidence="2">
    <location>
        <begin position="27"/>
        <end position="43"/>
    </location>
</feature>
<keyword evidence="5" id="KW-1185">Reference proteome</keyword>
<dbReference type="AlphaFoldDB" id="A0A9R1UXR2"/>
<sequence length="224" mass="25033">MDDSLNPRHSPPGSDEGSTPGFGSGYRSISASGGSTRESTPSVEVNPLPSALLPQSVGGSNSERETATAGAGGEPKKEKNVTSHSKATKRRRAGLSMGKEKVDDGIAATRTPTPAKKQEINLLMDIIEFYNKNRTYPFDDSNDMKMFYKQWIKRRAVYAEEDVMSNKMVELHERFLMNLQKTLSGDDIEDWMDHTDVKIYRLSYRIWGEKDDTQDSSERTVSDN</sequence>
<organism evidence="4 5">
    <name type="scientific">Lactuca sativa</name>
    <name type="common">Garden lettuce</name>
    <dbReference type="NCBI Taxonomy" id="4236"/>
    <lineage>
        <taxon>Eukaryota</taxon>
        <taxon>Viridiplantae</taxon>
        <taxon>Streptophyta</taxon>
        <taxon>Embryophyta</taxon>
        <taxon>Tracheophyta</taxon>
        <taxon>Spermatophyta</taxon>
        <taxon>Magnoliopsida</taxon>
        <taxon>eudicotyledons</taxon>
        <taxon>Gunneridae</taxon>
        <taxon>Pentapetalae</taxon>
        <taxon>asterids</taxon>
        <taxon>campanulids</taxon>
        <taxon>Asterales</taxon>
        <taxon>Asteraceae</taxon>
        <taxon>Cichorioideae</taxon>
        <taxon>Cichorieae</taxon>
        <taxon>Lactucinae</taxon>
        <taxon>Lactuca</taxon>
    </lineage>
</organism>
<proteinExistence type="inferred from homology"/>
<dbReference type="EMBL" id="NBSK02000007">
    <property type="protein sequence ID" value="KAJ0195920.1"/>
    <property type="molecule type" value="Genomic_DNA"/>
</dbReference>
<name>A0A9R1UXR2_LACSA</name>